<dbReference type="RefSeq" id="WP_058931542.1">
    <property type="nucleotide sequence ID" value="NZ_CP013747.1"/>
</dbReference>
<protein>
    <submittedName>
        <fullName evidence="2">Uncharacterized protein</fullName>
    </submittedName>
</protein>
<sequence length="163" mass="15875">MSKIIGHKKRIIVTTAAMLAIGGGAAFAYWSAAGTSNTTTTAAAAAENFTVISSVAGTALSPGSAAQTVTFTVTNDSDGGQRLANVAVSVANVTGGAWTAVAGCSAADFTVGSPLVDGAPFAATEIAAGDSVTGTVTLQMNNRVGVDQNGCKNAAVPLHVAAS</sequence>
<evidence type="ECO:0000313" key="2">
    <source>
        <dbReference type="EMBL" id="ALV42425.1"/>
    </source>
</evidence>
<proteinExistence type="predicted"/>
<keyword evidence="1" id="KW-1133">Transmembrane helix</keyword>
<accession>A0A0U3FFB8</accession>
<reference evidence="2 3" key="1">
    <citation type="submission" date="2015-12" db="EMBL/GenBank/DDBJ databases">
        <authorList>
            <person name="Shamseldin A."/>
            <person name="Moawad H."/>
            <person name="Abd El-Rahim W.M."/>
            <person name="Sadowsky M.J."/>
        </authorList>
    </citation>
    <scope>NUCLEOTIDE SEQUENCE [LARGE SCALE GENOMIC DNA]</scope>
    <source>
        <strain evidence="2 3">Ar51</strain>
    </source>
</reference>
<dbReference type="Proteomes" id="UP000065151">
    <property type="component" value="Chromosome"/>
</dbReference>
<gene>
    <name evidence="2" type="ORF">AU252_15770</name>
</gene>
<keyword evidence="1" id="KW-0812">Transmembrane</keyword>
<evidence type="ECO:0000313" key="3">
    <source>
        <dbReference type="Proteomes" id="UP000065151"/>
    </source>
</evidence>
<feature type="transmembrane region" description="Helical" evidence="1">
    <location>
        <begin position="12"/>
        <end position="32"/>
    </location>
</feature>
<name>A0A0U3FFB8_9MICC</name>
<organism evidence="2">
    <name type="scientific">Pseudarthrobacter sulfonivorans</name>
    <dbReference type="NCBI Taxonomy" id="121292"/>
    <lineage>
        <taxon>Bacteria</taxon>
        <taxon>Bacillati</taxon>
        <taxon>Actinomycetota</taxon>
        <taxon>Actinomycetes</taxon>
        <taxon>Micrococcales</taxon>
        <taxon>Micrococcaceae</taxon>
        <taxon>Pseudarthrobacter</taxon>
    </lineage>
</organism>
<dbReference type="AlphaFoldDB" id="A0A0U3FFB8"/>
<dbReference type="EMBL" id="CP013747">
    <property type="protein sequence ID" value="ALV42425.1"/>
    <property type="molecule type" value="Genomic_DNA"/>
</dbReference>
<keyword evidence="1" id="KW-0472">Membrane</keyword>
<evidence type="ECO:0000256" key="1">
    <source>
        <dbReference type="SAM" id="Phobius"/>
    </source>
</evidence>
<dbReference type="KEGG" id="psul:AU252_15770"/>